<feature type="compositionally biased region" description="Low complexity" evidence="1">
    <location>
        <begin position="13"/>
        <end position="26"/>
    </location>
</feature>
<evidence type="ECO:0000313" key="2">
    <source>
        <dbReference type="EMBL" id="RDX40723.1"/>
    </source>
</evidence>
<reference evidence="2 3" key="1">
    <citation type="journal article" date="2018" name="Biotechnol. Biofuels">
        <title>Integrative visual omics of the white-rot fungus Polyporus brumalis exposes the biotechnological potential of its oxidative enzymes for delignifying raw plant biomass.</title>
        <authorList>
            <person name="Miyauchi S."/>
            <person name="Rancon A."/>
            <person name="Drula E."/>
            <person name="Hage H."/>
            <person name="Chaduli D."/>
            <person name="Favel A."/>
            <person name="Grisel S."/>
            <person name="Henrissat B."/>
            <person name="Herpoel-Gimbert I."/>
            <person name="Ruiz-Duenas F.J."/>
            <person name="Chevret D."/>
            <person name="Hainaut M."/>
            <person name="Lin J."/>
            <person name="Wang M."/>
            <person name="Pangilinan J."/>
            <person name="Lipzen A."/>
            <person name="Lesage-Meessen L."/>
            <person name="Navarro D."/>
            <person name="Riley R."/>
            <person name="Grigoriev I.V."/>
            <person name="Zhou S."/>
            <person name="Raouche S."/>
            <person name="Rosso M.N."/>
        </authorList>
    </citation>
    <scope>NUCLEOTIDE SEQUENCE [LARGE SCALE GENOMIC DNA]</scope>
    <source>
        <strain evidence="2 3">BRFM 1820</strain>
    </source>
</reference>
<protein>
    <submittedName>
        <fullName evidence="2">Uncharacterized protein</fullName>
    </submittedName>
</protein>
<accession>A0A371CKB5</accession>
<evidence type="ECO:0000256" key="1">
    <source>
        <dbReference type="SAM" id="MobiDB-lite"/>
    </source>
</evidence>
<dbReference type="Proteomes" id="UP000256964">
    <property type="component" value="Unassembled WGS sequence"/>
</dbReference>
<organism evidence="2 3">
    <name type="scientific">Lentinus brumalis</name>
    <dbReference type="NCBI Taxonomy" id="2498619"/>
    <lineage>
        <taxon>Eukaryota</taxon>
        <taxon>Fungi</taxon>
        <taxon>Dikarya</taxon>
        <taxon>Basidiomycota</taxon>
        <taxon>Agaricomycotina</taxon>
        <taxon>Agaricomycetes</taxon>
        <taxon>Polyporales</taxon>
        <taxon>Polyporaceae</taxon>
        <taxon>Lentinus</taxon>
    </lineage>
</organism>
<dbReference type="AlphaFoldDB" id="A0A371CKB5"/>
<gene>
    <name evidence="2" type="ORF">OH76DRAFT_308615</name>
</gene>
<keyword evidence="3" id="KW-1185">Reference proteome</keyword>
<feature type="compositionally biased region" description="Basic residues" evidence="1">
    <location>
        <begin position="32"/>
        <end position="56"/>
    </location>
</feature>
<evidence type="ECO:0000313" key="3">
    <source>
        <dbReference type="Proteomes" id="UP000256964"/>
    </source>
</evidence>
<dbReference type="EMBL" id="KZ857540">
    <property type="protein sequence ID" value="RDX40723.1"/>
    <property type="molecule type" value="Genomic_DNA"/>
</dbReference>
<proteinExistence type="predicted"/>
<feature type="region of interest" description="Disordered" evidence="1">
    <location>
        <begin position="1"/>
        <end position="66"/>
    </location>
</feature>
<name>A0A371CKB5_9APHY</name>
<sequence length="212" mass="24106">MKRTPLSTRCRRTSTGCTTTTTPTSTLSVRIIRSHGQRHSKRSSMSRRHREHRRRSGRDSGRAGISHLPTDLRRAHCTGRRVLGWPTPWRLLSHTNASTSFLCPSFETLDLCENTLTPRARADCILRFLDARADRNARIPSLALTHWAFCESGMEVSMVKARLEERVRLIINTSKCASDRLPWTASGEVDRAETGLRSAPRRRFCRNVGIIQ</sequence>